<feature type="domain" description="NAD-dependent epimerase/dehydratase" evidence="2">
    <location>
        <begin position="1"/>
        <end position="230"/>
    </location>
</feature>
<evidence type="ECO:0000313" key="3">
    <source>
        <dbReference type="EMBL" id="GLI33405.1"/>
    </source>
</evidence>
<dbReference type="Pfam" id="PF01370">
    <property type="entry name" value="Epimerase"/>
    <property type="match status" value="1"/>
</dbReference>
<dbReference type="EMBL" id="BSDR01000001">
    <property type="protein sequence ID" value="GLI33405.1"/>
    <property type="molecule type" value="Genomic_DNA"/>
</dbReference>
<name>A0A9W6D049_9BACT</name>
<dbReference type="InterPro" id="IPR001509">
    <property type="entry name" value="Epimerase_deHydtase"/>
</dbReference>
<gene>
    <name evidence="3" type="ORF">DAMNIGENAA_08380</name>
</gene>
<organism evidence="3 4">
    <name type="scientific">Desulforhabdus amnigena</name>
    <dbReference type="NCBI Taxonomy" id="40218"/>
    <lineage>
        <taxon>Bacteria</taxon>
        <taxon>Pseudomonadati</taxon>
        <taxon>Thermodesulfobacteriota</taxon>
        <taxon>Syntrophobacteria</taxon>
        <taxon>Syntrophobacterales</taxon>
        <taxon>Syntrophobacteraceae</taxon>
        <taxon>Desulforhabdus</taxon>
    </lineage>
</organism>
<keyword evidence="4" id="KW-1185">Reference proteome</keyword>
<evidence type="ECO:0000313" key="4">
    <source>
        <dbReference type="Proteomes" id="UP001144372"/>
    </source>
</evidence>
<dbReference type="SUPFAM" id="SSF51735">
    <property type="entry name" value="NAD(P)-binding Rossmann-fold domains"/>
    <property type="match status" value="1"/>
</dbReference>
<dbReference type="AlphaFoldDB" id="A0A9W6D049"/>
<dbReference type="Proteomes" id="UP001144372">
    <property type="component" value="Unassembled WGS sequence"/>
</dbReference>
<evidence type="ECO:0000259" key="2">
    <source>
        <dbReference type="Pfam" id="PF01370"/>
    </source>
</evidence>
<dbReference type="PANTHER" id="PTHR43000">
    <property type="entry name" value="DTDP-D-GLUCOSE 4,6-DEHYDRATASE-RELATED"/>
    <property type="match status" value="1"/>
</dbReference>
<sequence>MVTGASGFVARHLIPLLLERGWHVKAAVRNQQTFDVLQLRFSESALRANMTPVVVGEVDGKTEWQRSLEGVAAVVHLAARAHILHDKSPDPEREFFRVNVEGTGNLAEQSIRSGVKRFVFISSIGAMTSLSDEVLDEDSPCRPNTPYGCSKLKAERLLVELAQGSTMAWTILRPTLVYGPGNPGNMERLIRLVKSGFPLPFGGVRNRRSFLFVGNLVDAIVAGLERLNAVNRVFLVSDGEDLSTPDLIRRIAEHMNCPARLLPVPSNLLKMGGWLGDFMERIALKPFVLNGGVIERLLGSLAVDSRCIRTSLNWFSPFTVDEGLSLTVGQK</sequence>
<comment type="similarity">
    <text evidence="1">Belongs to the NAD(P)-dependent epimerase/dehydratase family.</text>
</comment>
<protein>
    <submittedName>
        <fullName evidence="3">UDP-glucose 4-epimerase</fullName>
    </submittedName>
</protein>
<accession>A0A9W6D049</accession>
<evidence type="ECO:0000256" key="1">
    <source>
        <dbReference type="ARBA" id="ARBA00007637"/>
    </source>
</evidence>
<comment type="caution">
    <text evidence="3">The sequence shown here is derived from an EMBL/GenBank/DDBJ whole genome shotgun (WGS) entry which is preliminary data.</text>
</comment>
<proteinExistence type="inferred from homology"/>
<reference evidence="3" key="1">
    <citation type="submission" date="2022-12" db="EMBL/GenBank/DDBJ databases">
        <title>Reference genome sequencing for broad-spectrum identification of bacterial and archaeal isolates by mass spectrometry.</title>
        <authorList>
            <person name="Sekiguchi Y."/>
            <person name="Tourlousse D.M."/>
        </authorList>
    </citation>
    <scope>NUCLEOTIDE SEQUENCE</scope>
    <source>
        <strain evidence="3">ASRB1</strain>
    </source>
</reference>
<dbReference type="Gene3D" id="3.40.50.720">
    <property type="entry name" value="NAD(P)-binding Rossmann-like Domain"/>
    <property type="match status" value="1"/>
</dbReference>
<dbReference type="InterPro" id="IPR036291">
    <property type="entry name" value="NAD(P)-bd_dom_sf"/>
</dbReference>